<accession>A0A2L1FFT3</accession>
<dbReference type="PANTHER" id="PTHR46797:SF1">
    <property type="entry name" value="METHYLPHOSPHONATE SYNTHASE"/>
    <property type="match status" value="1"/>
</dbReference>
<dbReference type="GO" id="GO:0005829">
    <property type="term" value="C:cytosol"/>
    <property type="evidence" value="ECO:0007669"/>
    <property type="project" value="TreeGrafter"/>
</dbReference>
<geneLocation type="plasmid" evidence="4">
    <name>pbeh1</name>
</geneLocation>
<dbReference type="KEGG" id="beo:BEH_24880"/>
<dbReference type="InterPro" id="IPR001387">
    <property type="entry name" value="Cro/C1-type_HTH"/>
</dbReference>
<keyword evidence="4" id="KW-1185">Reference proteome</keyword>
<dbReference type="Gene3D" id="1.10.260.40">
    <property type="entry name" value="lambda repressor-like DNA-binding domains"/>
    <property type="match status" value="1"/>
</dbReference>
<dbReference type="GO" id="GO:0003700">
    <property type="term" value="F:DNA-binding transcription factor activity"/>
    <property type="evidence" value="ECO:0007669"/>
    <property type="project" value="TreeGrafter"/>
</dbReference>
<evidence type="ECO:0000313" key="4">
    <source>
        <dbReference type="Proteomes" id="UP000036202"/>
    </source>
</evidence>
<accession>A0A2S1M0P5</accession>
<dbReference type="EMBL" id="CP015323">
    <property type="protein sequence ID" value="AWG44936.1"/>
    <property type="molecule type" value="Genomic_DNA"/>
</dbReference>
<name>A0A2L1FFT3_9BACI</name>
<dbReference type="SMART" id="SM00530">
    <property type="entry name" value="HTH_XRE"/>
    <property type="match status" value="1"/>
</dbReference>
<evidence type="ECO:0000259" key="2">
    <source>
        <dbReference type="PROSITE" id="PS50943"/>
    </source>
</evidence>
<keyword evidence="1" id="KW-0238">DNA-binding</keyword>
<sequence length="137" mass="15643">MNELKNHIGKKVKSYRKSLNMTTAELGRLSKTSQSTISGLERGERFVTFDSMIDICDVLGVGLYDVLPPEYNKNLKVTDESKEKSNIILDRLSVDDTELIENLVINYMPLLRIINELDSTQKKHLTMFLSSIANNKY</sequence>
<organism evidence="3 4">
    <name type="scientific">Priestia filamentosa</name>
    <dbReference type="NCBI Taxonomy" id="1402861"/>
    <lineage>
        <taxon>Bacteria</taxon>
        <taxon>Bacillati</taxon>
        <taxon>Bacillota</taxon>
        <taxon>Bacilli</taxon>
        <taxon>Bacillales</taxon>
        <taxon>Bacillaceae</taxon>
        <taxon>Priestia</taxon>
    </lineage>
</organism>
<reference evidence="3 4" key="1">
    <citation type="journal article" date="2015" name="PLoS ONE">
        <title>Genome Sequence of Bacillus endophyticus and Analysis of Its Companion Mechanism in the Ketogulonigenium vulgare-Bacillus Strain Consortium.</title>
        <authorList>
            <person name="Jia N."/>
            <person name="Du J."/>
            <person name="Ding M.Z."/>
            <person name="Gao F."/>
            <person name="Yuan Y.J."/>
        </authorList>
    </citation>
    <scope>NUCLEOTIDE SEQUENCE [LARGE SCALE GENOMIC DNA]</scope>
    <source>
        <strain evidence="3 4">Hbe603</strain>
        <plasmid evidence="4">pbeh1</plasmid>
    </source>
</reference>
<dbReference type="Proteomes" id="UP000036202">
    <property type="component" value="Plasmid pbeh1"/>
</dbReference>
<evidence type="ECO:0000256" key="1">
    <source>
        <dbReference type="ARBA" id="ARBA00023125"/>
    </source>
</evidence>
<dbReference type="GO" id="GO:0003677">
    <property type="term" value="F:DNA binding"/>
    <property type="evidence" value="ECO:0007669"/>
    <property type="project" value="UniProtKB-KW"/>
</dbReference>
<dbReference type="OrthoDB" id="2934197at2"/>
<protein>
    <recommendedName>
        <fullName evidence="2">HTH cro/C1-type domain-containing protein</fullName>
    </recommendedName>
</protein>
<dbReference type="CDD" id="cd00093">
    <property type="entry name" value="HTH_XRE"/>
    <property type="match status" value="1"/>
</dbReference>
<dbReference type="InterPro" id="IPR010982">
    <property type="entry name" value="Lambda_DNA-bd_dom_sf"/>
</dbReference>
<dbReference type="InterPro" id="IPR050807">
    <property type="entry name" value="TransReg_Diox_bact_type"/>
</dbReference>
<gene>
    <name evidence="3" type="ORF">BEH_24880</name>
</gene>
<dbReference type="PROSITE" id="PS50943">
    <property type="entry name" value="HTH_CROC1"/>
    <property type="match status" value="1"/>
</dbReference>
<evidence type="ECO:0000313" key="3">
    <source>
        <dbReference type="EMBL" id="AWG44936.1"/>
    </source>
</evidence>
<keyword evidence="3" id="KW-0614">Plasmid</keyword>
<dbReference type="Pfam" id="PF01381">
    <property type="entry name" value="HTH_3"/>
    <property type="match status" value="1"/>
</dbReference>
<dbReference type="PANTHER" id="PTHR46797">
    <property type="entry name" value="HTH-TYPE TRANSCRIPTIONAL REGULATOR"/>
    <property type="match status" value="1"/>
</dbReference>
<proteinExistence type="predicted"/>
<dbReference type="AlphaFoldDB" id="A0A2L1FFT3"/>
<feature type="domain" description="HTH cro/C1-type" evidence="2">
    <location>
        <begin position="12"/>
        <end position="67"/>
    </location>
</feature>
<dbReference type="RefSeq" id="WP_046218178.1">
    <property type="nucleotide sequence ID" value="NZ_CP015323.1"/>
</dbReference>
<dbReference type="SUPFAM" id="SSF47413">
    <property type="entry name" value="lambda repressor-like DNA-binding domains"/>
    <property type="match status" value="1"/>
</dbReference>